<proteinExistence type="predicted"/>
<sequence length="751" mass="87589">MCKTNSEHNNNQILEQLVQSKYNKSTKKYHKLIDIILDIDFLEKCYLRIKSNSGNSTPSNDGETLDGINLKWFQKVSCEIKDGTYKPKPSRVVYIEKKNSKKKRRLVINSPRDKIIQEGFRGILSTIYEPLFSNYSYGFRQNRGTHNALKHVKSWKDISWLICLDIKKCFDKINREKLISILKLKIDDQRFLEVINKFFNSKILDLTLKTGNLNEGVPQGSILSPILSNIYLNELDNFIESLMLEFFKGKRRKRNEEYRRATDLRSSKNKTVSERNRKLKFARKQKITYSDLRDPNFKRIKYARYADDFVLGISSDKKFAKQIMDKVKVFLKTQLHLNVSEDKSSLVNIVHRQAFFLGFLLKKTPKHLNPVISKNLKGKEKRARVLKRLKHELIMSEQRELKKNKNNLKRAILKSLSKNQKYKNVDSDLLNKISQIVAQEKSANPFFEKPFFSDSTLRSIMFADKSDIPEDVLNNFTSLQKSIDSNLEAIRSEIHLAKTQGKFTDKSGQEQKVVTQQVDLPIQIYAPTDNIKQRLKDRGVISKKGKPIAFNYMIGESDETIISWYASLARGFLSYYLCADNFYKIKSIINYQIRWSMYHTLAKKHKMSLRKLFSAYGQEFEHKSDLQDIFPSKSKIASTKKAFLLKDLPSRPFDALNRLYLKRTELSFTKCSVENCTNNNIEIHHVRALKSRVEKNNLSIVTTQGKRVSGWKAYMIAKNRKQIALCTSHHDMLHADKLIFKDKKIFDSNLL</sequence>
<dbReference type="Pfam" id="PF21368">
    <property type="entry name" value="AI2M-like_HNH"/>
    <property type="match status" value="1"/>
</dbReference>
<dbReference type="PANTHER" id="PTHR33642:SF4">
    <property type="entry name" value="COX1_OXI3 INTRON 1 PROTEIN-RELATED"/>
    <property type="match status" value="1"/>
</dbReference>
<dbReference type="PROSITE" id="PS50878">
    <property type="entry name" value="RT_POL"/>
    <property type="match status" value="1"/>
</dbReference>
<dbReference type="InterPro" id="IPR049030">
    <property type="entry name" value="AI2M-like_HNH"/>
</dbReference>
<dbReference type="AlphaFoldDB" id="A0A2R4A3T3"/>
<geneLocation type="mitochondrion" evidence="2"/>
<feature type="domain" description="Reverse transcriptase" evidence="1">
    <location>
        <begin position="76"/>
        <end position="361"/>
    </location>
</feature>
<dbReference type="InterPro" id="IPR000477">
    <property type="entry name" value="RT_dom"/>
</dbReference>
<accession>A0A2R4A3T3</accession>
<dbReference type="GO" id="GO:0005739">
    <property type="term" value="C:mitochondrion"/>
    <property type="evidence" value="ECO:0007669"/>
    <property type="project" value="TreeGrafter"/>
</dbReference>
<dbReference type="Pfam" id="PF00078">
    <property type="entry name" value="RVT_1"/>
    <property type="match status" value="1"/>
</dbReference>
<dbReference type="InterPro" id="IPR043502">
    <property type="entry name" value="DNA/RNA_pol_sf"/>
</dbReference>
<organism evidence="2">
    <name type="scientific">Halamphora calidilacuna</name>
    <dbReference type="NCBI Taxonomy" id="2133758"/>
    <lineage>
        <taxon>Eukaryota</taxon>
        <taxon>Sar</taxon>
        <taxon>Stramenopiles</taxon>
        <taxon>Ochrophyta</taxon>
        <taxon>Bacillariophyta</taxon>
        <taxon>Bacillariophyceae</taxon>
        <taxon>Bacillariophycidae</taxon>
        <taxon>Naviculales</taxon>
        <taxon>Amphipleuraceae</taxon>
        <taxon>Halamphora</taxon>
    </lineage>
</organism>
<name>A0A2R4A3T3_9STRA</name>
<reference evidence="2" key="1">
    <citation type="submission" date="2017-09" db="EMBL/GenBank/DDBJ databases">
        <title>Your Publication.</title>
        <authorList>
            <person name="Keepers K.G."/>
            <person name="Pogoda C.S."/>
            <person name="Hamsher S.E."/>
            <person name="Stepanek J.G."/>
            <person name="Kane N.C."/>
            <person name="Kociolek J.P."/>
        </authorList>
    </citation>
    <scope>NUCLEOTIDE SEQUENCE</scope>
</reference>
<dbReference type="EMBL" id="MF997424">
    <property type="protein sequence ID" value="AVR57704.1"/>
    <property type="molecule type" value="Genomic_DNA"/>
</dbReference>
<dbReference type="GO" id="GO:0003964">
    <property type="term" value="F:RNA-directed DNA polymerase activity"/>
    <property type="evidence" value="ECO:0007669"/>
    <property type="project" value="TreeGrafter"/>
</dbReference>
<dbReference type="SUPFAM" id="SSF56672">
    <property type="entry name" value="DNA/RNA polymerases"/>
    <property type="match status" value="1"/>
</dbReference>
<keyword evidence="2" id="KW-0496">Mitochondrion</keyword>
<dbReference type="PANTHER" id="PTHR33642">
    <property type="entry name" value="COX1/OXI3 INTRON 1 PROTEIN-RELATED"/>
    <property type="match status" value="1"/>
</dbReference>
<dbReference type="Pfam" id="PF01348">
    <property type="entry name" value="Intron_maturas2"/>
    <property type="match status" value="1"/>
</dbReference>
<gene>
    <name evidence="2" type="primary">AI1</name>
</gene>
<dbReference type="GO" id="GO:0090615">
    <property type="term" value="P:mitochondrial mRNA processing"/>
    <property type="evidence" value="ECO:0007669"/>
    <property type="project" value="TreeGrafter"/>
</dbReference>
<evidence type="ECO:0000259" key="1">
    <source>
        <dbReference type="PROSITE" id="PS50878"/>
    </source>
</evidence>
<protein>
    <recommendedName>
        <fullName evidence="1">Reverse transcriptase domain-containing protein</fullName>
    </recommendedName>
</protein>
<dbReference type="CDD" id="cd01651">
    <property type="entry name" value="RT_G2_intron"/>
    <property type="match status" value="1"/>
</dbReference>
<dbReference type="InterPro" id="IPR024937">
    <property type="entry name" value="Domain_X"/>
</dbReference>
<dbReference type="GO" id="GO:0006315">
    <property type="term" value="P:homing of group II introns"/>
    <property type="evidence" value="ECO:0007669"/>
    <property type="project" value="TreeGrafter"/>
</dbReference>
<evidence type="ECO:0000313" key="2">
    <source>
        <dbReference type="EMBL" id="AVR57704.1"/>
    </source>
</evidence>